<proteinExistence type="inferred from homology"/>
<dbReference type="Proteomes" id="UP001230496">
    <property type="component" value="Chromosome"/>
</dbReference>
<dbReference type="GO" id="GO:0046872">
    <property type="term" value="F:metal ion binding"/>
    <property type="evidence" value="ECO:0007669"/>
    <property type="project" value="UniProtKB-KW"/>
</dbReference>
<dbReference type="Pfam" id="PF05163">
    <property type="entry name" value="DinB"/>
    <property type="match status" value="1"/>
</dbReference>
<accession>A0AA49JGW3</accession>
<gene>
    <name evidence="4" type="ORF">QYS49_04105</name>
</gene>
<evidence type="ECO:0000256" key="3">
    <source>
        <dbReference type="PIRSR" id="PIRSR607837-1"/>
    </source>
</evidence>
<dbReference type="RefSeq" id="WP_308350339.1">
    <property type="nucleotide sequence ID" value="NZ_CP129971.1"/>
</dbReference>
<dbReference type="KEGG" id="msaa:QYS49_04105"/>
<feature type="binding site" evidence="3">
    <location>
        <position position="49"/>
    </location>
    <ligand>
        <name>a divalent metal cation</name>
        <dbReference type="ChEBI" id="CHEBI:60240"/>
    </ligand>
</feature>
<sequence>MKNKRYIDFANYNIWANNKFIDALSEVEEELLNQKIEASFPSILKTANHMLMAEYGWLSRLQGNGWDVSEVTNFSGTPSELFKLWQKTSVNFKNFIENTDLEKKIQFDHKDESYSIPIREIAQTVFTHGNYHRGQLVIMMRQLGITDIPKTDYIEWVRQNVKDGQY</sequence>
<reference evidence="4 5" key="1">
    <citation type="submission" date="2023-08" db="EMBL/GenBank/DDBJ databases">
        <title>Comparative genomics and taxonomic characterization of three novel marine species of genus Marivirga.</title>
        <authorList>
            <person name="Muhammad N."/>
            <person name="Kim S.-G."/>
        </authorList>
    </citation>
    <scope>NUCLEOTIDE SEQUENCE [LARGE SCALE GENOMIC DNA]</scope>
    <source>
        <strain evidence="4 5">BDSF4-3</strain>
    </source>
</reference>
<dbReference type="SUPFAM" id="SSF109854">
    <property type="entry name" value="DinB/YfiT-like putative metalloenzymes"/>
    <property type="match status" value="1"/>
</dbReference>
<dbReference type="Gene3D" id="1.20.120.450">
    <property type="entry name" value="dinb family like domain"/>
    <property type="match status" value="1"/>
</dbReference>
<evidence type="ECO:0000256" key="2">
    <source>
        <dbReference type="ARBA" id="ARBA00022723"/>
    </source>
</evidence>
<evidence type="ECO:0000313" key="4">
    <source>
        <dbReference type="EMBL" id="WKK76512.2"/>
    </source>
</evidence>
<dbReference type="InterPro" id="IPR034660">
    <property type="entry name" value="DinB/YfiT-like"/>
</dbReference>
<dbReference type="EMBL" id="CP129971">
    <property type="protein sequence ID" value="WKK76512.2"/>
    <property type="molecule type" value="Genomic_DNA"/>
</dbReference>
<dbReference type="InterPro" id="IPR007837">
    <property type="entry name" value="DinB"/>
</dbReference>
<dbReference type="PANTHER" id="PTHR37302">
    <property type="entry name" value="SLR1116 PROTEIN"/>
    <property type="match status" value="1"/>
</dbReference>
<feature type="binding site" evidence="3">
    <location>
        <position position="128"/>
    </location>
    <ligand>
        <name>a divalent metal cation</name>
        <dbReference type="ChEBI" id="CHEBI:60240"/>
    </ligand>
</feature>
<keyword evidence="2 3" id="KW-0479">Metal-binding</keyword>
<comment type="similarity">
    <text evidence="1">Belongs to the DinB family.</text>
</comment>
<feature type="binding site" evidence="3">
    <location>
        <position position="132"/>
    </location>
    <ligand>
        <name>a divalent metal cation</name>
        <dbReference type="ChEBI" id="CHEBI:60240"/>
    </ligand>
</feature>
<evidence type="ECO:0000256" key="1">
    <source>
        <dbReference type="ARBA" id="ARBA00008635"/>
    </source>
</evidence>
<protein>
    <submittedName>
        <fullName evidence="4">DinB family protein</fullName>
    </submittedName>
</protein>
<keyword evidence="5" id="KW-1185">Reference proteome</keyword>
<dbReference type="PANTHER" id="PTHR37302:SF3">
    <property type="entry name" value="DAMAGE-INDUCIBLE PROTEIN DINB"/>
    <property type="match status" value="1"/>
</dbReference>
<evidence type="ECO:0000313" key="5">
    <source>
        <dbReference type="Proteomes" id="UP001230496"/>
    </source>
</evidence>
<dbReference type="AlphaFoldDB" id="A0AA49JGW3"/>
<organism evidence="4 5">
    <name type="scientific">Marivirga salinarum</name>
    <dbReference type="NCBI Taxonomy" id="3059078"/>
    <lineage>
        <taxon>Bacteria</taxon>
        <taxon>Pseudomonadati</taxon>
        <taxon>Bacteroidota</taxon>
        <taxon>Cytophagia</taxon>
        <taxon>Cytophagales</taxon>
        <taxon>Marivirgaceae</taxon>
        <taxon>Marivirga</taxon>
    </lineage>
</organism>
<name>A0AA49JGW3_9BACT</name>